<dbReference type="InterPro" id="IPR025714">
    <property type="entry name" value="Methyltranfer_dom"/>
</dbReference>
<evidence type="ECO:0000259" key="1">
    <source>
        <dbReference type="Pfam" id="PF13679"/>
    </source>
</evidence>
<dbReference type="Gene3D" id="3.40.50.150">
    <property type="entry name" value="Vaccinia Virus protein VP39"/>
    <property type="match status" value="1"/>
</dbReference>
<keyword evidence="3" id="KW-1185">Reference proteome</keyword>
<dbReference type="EMBL" id="JMSZ01000007">
    <property type="protein sequence ID" value="KDE41129.1"/>
    <property type="molecule type" value="Genomic_DNA"/>
</dbReference>
<dbReference type="PANTHER" id="PTHR13369:SF0">
    <property type="entry name" value="GLUTATHIONE S-TRANSFERASE C-TERMINAL DOMAIN-CONTAINING PROTEIN"/>
    <property type="match status" value="1"/>
</dbReference>
<dbReference type="GO" id="GO:0008168">
    <property type="term" value="F:methyltransferase activity"/>
    <property type="evidence" value="ECO:0007669"/>
    <property type="project" value="UniProtKB-KW"/>
</dbReference>
<proteinExistence type="predicted"/>
<protein>
    <submittedName>
        <fullName evidence="2">SAM-dependent methyltransferase</fullName>
    </submittedName>
</protein>
<dbReference type="SUPFAM" id="SSF53335">
    <property type="entry name" value="S-adenosyl-L-methionine-dependent methyltransferases"/>
    <property type="match status" value="1"/>
</dbReference>
<dbReference type="Pfam" id="PF13679">
    <property type="entry name" value="Methyltransf_32"/>
    <property type="match status" value="1"/>
</dbReference>
<dbReference type="CDD" id="cd02440">
    <property type="entry name" value="AdoMet_MTases"/>
    <property type="match status" value="1"/>
</dbReference>
<gene>
    <name evidence="2" type="ORF">ADINL_0202</name>
</gene>
<dbReference type="STRING" id="267850.ADINL_0202"/>
<name>A0A063Y636_9GAMM</name>
<dbReference type="Proteomes" id="UP000027318">
    <property type="component" value="Unassembled WGS sequence"/>
</dbReference>
<reference evidence="2 3" key="1">
    <citation type="journal article" date="2005" name="Int. J. Syst. Evol. Microbiol.">
        <title>Nitrincola lacisaponensis gen. nov., sp. nov., a novel alkaliphilic bacterium isolated from an alkaline, saline lake.</title>
        <authorList>
            <person name="Dimitriu P.A."/>
            <person name="Shukla S.K."/>
            <person name="Conradt J."/>
            <person name="Marquez M.C."/>
            <person name="Ventosa A."/>
            <person name="Maglia A."/>
            <person name="Peyton B.M."/>
            <person name="Pinkart H.C."/>
            <person name="Mormile M.R."/>
        </authorList>
    </citation>
    <scope>NUCLEOTIDE SEQUENCE [LARGE SCALE GENOMIC DNA]</scope>
    <source>
        <strain evidence="2 3">4CA</strain>
    </source>
</reference>
<dbReference type="AlphaFoldDB" id="A0A063Y636"/>
<feature type="domain" description="Methyltransferase" evidence="1">
    <location>
        <begin position="123"/>
        <end position="233"/>
    </location>
</feature>
<dbReference type="GO" id="GO:0032259">
    <property type="term" value="P:methylation"/>
    <property type="evidence" value="ECO:0007669"/>
    <property type="project" value="UniProtKB-KW"/>
</dbReference>
<sequence length="406" mass="46799">MLNRWQALDSWLSDHQALWKPVPFYTPHPDWANVYPELYRALRGLSAEECAALQKNETVTTELLSRWLPGLKQRSWLLEGFLADECELQALDCVLSENQAPHMPERKRVQAGLLASRLQPLSQPITDWCSGMGHLARTLAVASSQQVTGLEWNPQLVERGQQLIHQTRCPHQTRVTLQHQDVLQLQANTAQWPDSTHLVALHACGDLHRHLFHQAVKAGQKRISVVPCCYHLTADAHWHPLADATQRSALQGLSANEMRLAVQETVTAPQRVTEQREELNRWRLGYEALRQHLSRDTHYRFLPSSSVKQLQQGFPEFCHWAASQHGGSLPAQVDWPFWLNQGAQRYAQVQRDELLRHQFRRPLEVWLVLDYVLFLQEAGYQVSLQTFCSREISPRNLLIEAQRYVE</sequence>
<keyword evidence="2" id="KW-0808">Transferase</keyword>
<accession>A0A063Y636</accession>
<dbReference type="InterPro" id="IPR029063">
    <property type="entry name" value="SAM-dependent_MTases_sf"/>
</dbReference>
<dbReference type="PANTHER" id="PTHR13369">
    <property type="match status" value="1"/>
</dbReference>
<comment type="caution">
    <text evidence="2">The sequence shown here is derived from an EMBL/GenBank/DDBJ whole genome shotgun (WGS) entry which is preliminary data.</text>
</comment>
<dbReference type="RefSeq" id="WP_036543150.1">
    <property type="nucleotide sequence ID" value="NZ_JMSZ01000007.1"/>
</dbReference>
<evidence type="ECO:0000313" key="2">
    <source>
        <dbReference type="EMBL" id="KDE41129.1"/>
    </source>
</evidence>
<evidence type="ECO:0000313" key="3">
    <source>
        <dbReference type="Proteomes" id="UP000027318"/>
    </source>
</evidence>
<keyword evidence="2" id="KW-0489">Methyltransferase</keyword>
<organism evidence="2 3">
    <name type="scientific">Nitrincola lacisaponensis</name>
    <dbReference type="NCBI Taxonomy" id="267850"/>
    <lineage>
        <taxon>Bacteria</taxon>
        <taxon>Pseudomonadati</taxon>
        <taxon>Pseudomonadota</taxon>
        <taxon>Gammaproteobacteria</taxon>
        <taxon>Oceanospirillales</taxon>
        <taxon>Oceanospirillaceae</taxon>
        <taxon>Nitrincola</taxon>
    </lineage>
</organism>
<dbReference type="PATRIC" id="fig|267850.7.peg.198"/>